<dbReference type="Pfam" id="PF00581">
    <property type="entry name" value="Rhodanese"/>
    <property type="match status" value="1"/>
</dbReference>
<dbReference type="RefSeq" id="XP_052112215.1">
    <property type="nucleotide sequence ID" value="XM_052256255.1"/>
</dbReference>
<gene>
    <name evidence="3 5" type="primary">LOC127739586</name>
    <name evidence="4" type="synonym">LOC107478031</name>
</gene>
<dbReference type="GeneID" id="127739586"/>
<evidence type="ECO:0000313" key="5">
    <source>
        <dbReference type="RefSeq" id="XP_052112215.1"/>
    </source>
</evidence>
<dbReference type="RefSeq" id="XP_020980799.1">
    <property type="nucleotide sequence ID" value="XM_021125140.2"/>
</dbReference>
<dbReference type="InterPro" id="IPR036873">
    <property type="entry name" value="Rhodanese-like_dom_sf"/>
</dbReference>
<evidence type="ECO:0000313" key="2">
    <source>
        <dbReference type="Proteomes" id="UP000515211"/>
    </source>
</evidence>
<dbReference type="InterPro" id="IPR001763">
    <property type="entry name" value="Rhodanese-like_dom"/>
</dbReference>
<evidence type="ECO:0000313" key="3">
    <source>
        <dbReference type="RefSeq" id="XP_020980799.1"/>
    </source>
</evidence>
<keyword evidence="2" id="KW-1185">Reference proteome</keyword>
<dbReference type="SUPFAM" id="SSF52821">
    <property type="entry name" value="Rhodanese/Cell cycle control phosphatase"/>
    <property type="match status" value="1"/>
</dbReference>
<accession>A0A6P5M6D5</accession>
<dbReference type="PANTHER" id="PTHR45431">
    <property type="entry name" value="RHODANESE-LIKE DOMAIN-CONTAINING PROTEIN 15, CHLOROPLASTIC"/>
    <property type="match status" value="1"/>
</dbReference>
<dbReference type="Gene3D" id="3.40.250.10">
    <property type="entry name" value="Rhodanese-like domain"/>
    <property type="match status" value="1"/>
</dbReference>
<reference evidence="2" key="1">
    <citation type="journal article" date="2016" name="Nat. Genet.">
        <title>The genome sequences of Arachis duranensis and Arachis ipaensis, the diploid ancestors of cultivated peanut.</title>
        <authorList>
            <person name="Bertioli D.J."/>
            <person name="Cannon S.B."/>
            <person name="Froenicke L."/>
            <person name="Huang G."/>
            <person name="Farmer A.D."/>
            <person name="Cannon E.K."/>
            <person name="Liu X."/>
            <person name="Gao D."/>
            <person name="Clevenger J."/>
            <person name="Dash S."/>
            <person name="Ren L."/>
            <person name="Moretzsohn M.C."/>
            <person name="Shirasawa K."/>
            <person name="Huang W."/>
            <person name="Vidigal B."/>
            <person name="Abernathy B."/>
            <person name="Chu Y."/>
            <person name="Niederhuth C.E."/>
            <person name="Umale P."/>
            <person name="Araujo A.C."/>
            <person name="Kozik A."/>
            <person name="Kim K.D."/>
            <person name="Burow M.D."/>
            <person name="Varshney R.K."/>
            <person name="Wang X."/>
            <person name="Zhang X."/>
            <person name="Barkley N."/>
            <person name="Guimaraes P.M."/>
            <person name="Isobe S."/>
            <person name="Guo B."/>
            <person name="Liao B."/>
            <person name="Stalker H.T."/>
            <person name="Schmitz R.J."/>
            <person name="Scheffler B.E."/>
            <person name="Leal-Bertioli S.C."/>
            <person name="Xun X."/>
            <person name="Jackson S.A."/>
            <person name="Michelmore R."/>
            <person name="Ozias-Akins P."/>
        </authorList>
    </citation>
    <scope>NUCLEOTIDE SEQUENCE [LARGE SCALE GENOMIC DNA]</scope>
    <source>
        <strain evidence="2">cv. V14167</strain>
    </source>
</reference>
<dbReference type="CDD" id="cd00158">
    <property type="entry name" value="RHOD"/>
    <property type="match status" value="1"/>
</dbReference>
<dbReference type="Proteomes" id="UP000515211">
    <property type="component" value="Chromosome 1"/>
</dbReference>
<proteinExistence type="predicted"/>
<evidence type="ECO:0000259" key="1">
    <source>
        <dbReference type="PROSITE" id="PS50206"/>
    </source>
</evidence>
<protein>
    <submittedName>
        <fullName evidence="3 4">Thiosulfate sulfurtransferase 16, chloroplastic-like isoform X2</fullName>
    </submittedName>
</protein>
<sequence length="65" mass="7022">MTKNADFIEQVSSQFSKHDKIVVGCKSGRRSKMAATDLLDAGFSGVKDVAGGYDDWTQNGLPTQI</sequence>
<organism evidence="2 3">
    <name type="scientific">Arachis duranensis</name>
    <name type="common">Wild peanut</name>
    <dbReference type="NCBI Taxonomy" id="130453"/>
    <lineage>
        <taxon>Eukaryota</taxon>
        <taxon>Viridiplantae</taxon>
        <taxon>Streptophyta</taxon>
        <taxon>Embryophyta</taxon>
        <taxon>Tracheophyta</taxon>
        <taxon>Spermatophyta</taxon>
        <taxon>Magnoliopsida</taxon>
        <taxon>eudicotyledons</taxon>
        <taxon>Gunneridae</taxon>
        <taxon>Pentapetalae</taxon>
        <taxon>rosids</taxon>
        <taxon>fabids</taxon>
        <taxon>Fabales</taxon>
        <taxon>Fabaceae</taxon>
        <taxon>Papilionoideae</taxon>
        <taxon>50 kb inversion clade</taxon>
        <taxon>dalbergioids sensu lato</taxon>
        <taxon>Dalbergieae</taxon>
        <taxon>Pterocarpus clade</taxon>
        <taxon>Arachis</taxon>
    </lineage>
</organism>
<dbReference type="KEGG" id="adu:127739586"/>
<dbReference type="PANTHER" id="PTHR45431:SF3">
    <property type="entry name" value="RHODANESE-LIKE DOMAIN-CONTAINING PROTEIN 15, CHLOROPLASTIC"/>
    <property type="match status" value="1"/>
</dbReference>
<dbReference type="PROSITE" id="PS50206">
    <property type="entry name" value="RHODANESE_3"/>
    <property type="match status" value="1"/>
</dbReference>
<reference evidence="3 4" key="2">
    <citation type="submission" date="2025-04" db="UniProtKB">
        <authorList>
            <consortium name="RefSeq"/>
        </authorList>
    </citation>
    <scope>IDENTIFICATION</scope>
    <source>
        <tissue evidence="3 4">Whole plant</tissue>
    </source>
</reference>
<dbReference type="InterPro" id="IPR052367">
    <property type="entry name" value="Thiosulfate_ST/Rhodanese-like"/>
</dbReference>
<evidence type="ECO:0000313" key="4">
    <source>
        <dbReference type="RefSeq" id="XP_052110600.1"/>
    </source>
</evidence>
<name>A0A6P5M6D5_ARADU</name>
<dbReference type="RefSeq" id="XP_052110600.1">
    <property type="nucleotide sequence ID" value="XM_052254640.1"/>
</dbReference>
<dbReference type="AlphaFoldDB" id="A0A6P5M6D5"/>
<feature type="domain" description="Rhodanese" evidence="1">
    <location>
        <begin position="3"/>
        <end position="65"/>
    </location>
</feature>